<dbReference type="InterPro" id="IPR009009">
    <property type="entry name" value="RlpA-like_DPBB"/>
</dbReference>
<evidence type="ECO:0000313" key="5">
    <source>
        <dbReference type="Proteomes" id="UP000324748"/>
    </source>
</evidence>
<evidence type="ECO:0000259" key="3">
    <source>
        <dbReference type="Pfam" id="PF03330"/>
    </source>
</evidence>
<gene>
    <name evidence="4" type="ORF">PGT21_027839</name>
</gene>
<reference evidence="4 5" key="1">
    <citation type="submission" date="2019-05" db="EMBL/GenBank/DDBJ databases">
        <title>Emergence of the Ug99 lineage of the wheat stem rust pathogen through somatic hybridization.</title>
        <authorList>
            <person name="Li F."/>
            <person name="Upadhyaya N.M."/>
            <person name="Sperschneider J."/>
            <person name="Matny O."/>
            <person name="Nguyen-Phuc H."/>
            <person name="Mago R."/>
            <person name="Raley C."/>
            <person name="Miller M.E."/>
            <person name="Silverstein K.A.T."/>
            <person name="Henningsen E."/>
            <person name="Hirsch C.D."/>
            <person name="Visser B."/>
            <person name="Pretorius Z.A."/>
            <person name="Steffenson B.J."/>
            <person name="Schwessinger B."/>
            <person name="Dodds P.N."/>
            <person name="Figueroa M."/>
        </authorList>
    </citation>
    <scope>NUCLEOTIDE SEQUENCE [LARGE SCALE GENOMIC DNA]</scope>
    <source>
        <strain evidence="4">21-0</strain>
    </source>
</reference>
<feature type="chain" id="PRO_5023044345" description="RlpA-like protein double-psi beta-barrel domain-containing protein" evidence="2">
    <location>
        <begin position="24"/>
        <end position="133"/>
    </location>
</feature>
<dbReference type="PANTHER" id="PTHR31836">
    <property type="match status" value="1"/>
</dbReference>
<proteinExistence type="predicted"/>
<protein>
    <recommendedName>
        <fullName evidence="3">RlpA-like protein double-psi beta-barrel domain-containing protein</fullName>
    </recommendedName>
</protein>
<organism evidence="4 5">
    <name type="scientific">Puccinia graminis f. sp. tritici</name>
    <dbReference type="NCBI Taxonomy" id="56615"/>
    <lineage>
        <taxon>Eukaryota</taxon>
        <taxon>Fungi</taxon>
        <taxon>Dikarya</taxon>
        <taxon>Basidiomycota</taxon>
        <taxon>Pucciniomycotina</taxon>
        <taxon>Pucciniomycetes</taxon>
        <taxon>Pucciniales</taxon>
        <taxon>Pucciniaceae</taxon>
        <taxon>Puccinia</taxon>
    </lineage>
</organism>
<dbReference type="CDD" id="cd22191">
    <property type="entry name" value="DPBB_RlpA_EXP_N-like"/>
    <property type="match status" value="1"/>
</dbReference>
<dbReference type="Gene3D" id="2.40.40.10">
    <property type="entry name" value="RlpA-like domain"/>
    <property type="match status" value="1"/>
</dbReference>
<dbReference type="InterPro" id="IPR051477">
    <property type="entry name" value="Expansin_CellWall"/>
</dbReference>
<dbReference type="OrthoDB" id="623670at2759"/>
<sequence length="133" mass="14029">MYASTTTCLLVIVLLSVTGCLNGTPVLERRSGNHLARRYSGKATWFTPDTGACGDTNSASDLIVAMNHAQYEGGAPCHKTVSITNKANGKTVKAKVTDECPPCGYGSLDLSPSAFKALGDMDEGILPISWEFA</sequence>
<name>A0A5B0Q6V3_PUCGR</name>
<keyword evidence="1 2" id="KW-0732">Signal</keyword>
<evidence type="ECO:0000256" key="2">
    <source>
        <dbReference type="SAM" id="SignalP"/>
    </source>
</evidence>
<feature type="domain" description="RlpA-like protein double-psi beta-barrel" evidence="3">
    <location>
        <begin position="40"/>
        <end position="129"/>
    </location>
</feature>
<dbReference type="Pfam" id="PF03330">
    <property type="entry name" value="DPBB_1"/>
    <property type="match status" value="1"/>
</dbReference>
<feature type="signal peptide" evidence="2">
    <location>
        <begin position="1"/>
        <end position="23"/>
    </location>
</feature>
<accession>A0A5B0Q6V3</accession>
<comment type="caution">
    <text evidence="4">The sequence shown here is derived from an EMBL/GenBank/DDBJ whole genome shotgun (WGS) entry which is preliminary data.</text>
</comment>
<dbReference type="SUPFAM" id="SSF50685">
    <property type="entry name" value="Barwin-like endoglucanases"/>
    <property type="match status" value="1"/>
</dbReference>
<dbReference type="AlphaFoldDB" id="A0A5B0Q6V3"/>
<dbReference type="EMBL" id="VSWC01000028">
    <property type="protein sequence ID" value="KAA1108863.1"/>
    <property type="molecule type" value="Genomic_DNA"/>
</dbReference>
<dbReference type="InterPro" id="IPR036908">
    <property type="entry name" value="RlpA-like_sf"/>
</dbReference>
<dbReference type="PANTHER" id="PTHR31836:SF25">
    <property type="entry name" value="RLPA-LIKE PROTEIN DOUBLE-PSI BETA-BARREL DOMAIN-CONTAINING PROTEIN"/>
    <property type="match status" value="1"/>
</dbReference>
<dbReference type="Proteomes" id="UP000324748">
    <property type="component" value="Unassembled WGS sequence"/>
</dbReference>
<evidence type="ECO:0000313" key="4">
    <source>
        <dbReference type="EMBL" id="KAA1108863.1"/>
    </source>
</evidence>
<keyword evidence="5" id="KW-1185">Reference proteome</keyword>
<evidence type="ECO:0000256" key="1">
    <source>
        <dbReference type="ARBA" id="ARBA00022729"/>
    </source>
</evidence>